<proteinExistence type="predicted"/>
<gene>
    <name evidence="2" type="ORF">A3A77_03965</name>
</gene>
<comment type="caution">
    <text evidence="2">The sequence shown here is derived from an EMBL/GenBank/DDBJ whole genome shotgun (WGS) entry which is preliminary data.</text>
</comment>
<dbReference type="Proteomes" id="UP000178659">
    <property type="component" value="Unassembled WGS sequence"/>
</dbReference>
<evidence type="ECO:0000313" key="3">
    <source>
        <dbReference type="Proteomes" id="UP000178659"/>
    </source>
</evidence>
<reference evidence="2 3" key="1">
    <citation type="journal article" date="2016" name="Nat. Commun.">
        <title>Thousands of microbial genomes shed light on interconnected biogeochemical processes in an aquifer system.</title>
        <authorList>
            <person name="Anantharaman K."/>
            <person name="Brown C.T."/>
            <person name="Hug L.A."/>
            <person name="Sharon I."/>
            <person name="Castelle C.J."/>
            <person name="Probst A.J."/>
            <person name="Thomas B.C."/>
            <person name="Singh A."/>
            <person name="Wilkins M.J."/>
            <person name="Karaoz U."/>
            <person name="Brodie E.L."/>
            <person name="Williams K.H."/>
            <person name="Hubbard S.S."/>
            <person name="Banfield J.F."/>
        </authorList>
    </citation>
    <scope>NUCLEOTIDE SEQUENCE [LARGE SCALE GENOMIC DNA]</scope>
</reference>
<organism evidence="2 3">
    <name type="scientific">Candidatus Blackburnbacteria bacterium RIFCSPLOWO2_01_FULL_40_20</name>
    <dbReference type="NCBI Taxonomy" id="1797519"/>
    <lineage>
        <taxon>Bacteria</taxon>
        <taxon>Candidatus Blackburniibacteriota</taxon>
    </lineage>
</organism>
<protein>
    <recommendedName>
        <fullName evidence="1">DUF5667 domain-containing protein</fullName>
    </recommendedName>
</protein>
<dbReference type="EMBL" id="MHCC01000020">
    <property type="protein sequence ID" value="OGY13117.1"/>
    <property type="molecule type" value="Genomic_DNA"/>
</dbReference>
<sequence>MKKSFLLFFPFFFPLFIFTPYAYAMDRIYPDSVFKYNLKRLEEKVVLFINFSPSSKAKYMQNLLEEREFELEYITETKNIAHIEKTSQRYESSAGQLAEYIKINRLKSLVGSTNDKFEKHAERLKFFRDQFDYRTAEWRFVQNDINSLNIYSKALSSF</sequence>
<evidence type="ECO:0000259" key="1">
    <source>
        <dbReference type="Pfam" id="PF18915"/>
    </source>
</evidence>
<dbReference type="AlphaFoldDB" id="A0A1G1VCT0"/>
<feature type="domain" description="DUF5667" evidence="1">
    <location>
        <begin position="28"/>
        <end position="112"/>
    </location>
</feature>
<name>A0A1G1VCT0_9BACT</name>
<evidence type="ECO:0000313" key="2">
    <source>
        <dbReference type="EMBL" id="OGY13117.1"/>
    </source>
</evidence>
<accession>A0A1G1VCT0</accession>
<dbReference type="Pfam" id="PF18915">
    <property type="entry name" value="DUF5667"/>
    <property type="match status" value="1"/>
</dbReference>
<dbReference type="InterPro" id="IPR043725">
    <property type="entry name" value="DUF5667"/>
</dbReference>